<dbReference type="PANTHER" id="PTHR30290">
    <property type="entry name" value="PERIPLASMIC BINDING COMPONENT OF ABC TRANSPORTER"/>
    <property type="match status" value="1"/>
</dbReference>
<dbReference type="InterPro" id="IPR000914">
    <property type="entry name" value="SBP_5_dom"/>
</dbReference>
<keyword evidence="1" id="KW-0732">Signal</keyword>
<dbReference type="RefSeq" id="WP_170209132.1">
    <property type="nucleotide sequence ID" value="NZ_BAABFI010000005.1"/>
</dbReference>
<feature type="signal peptide" evidence="1">
    <location>
        <begin position="1"/>
        <end position="21"/>
    </location>
</feature>
<sequence>MRRRMLAFAAAAAVLLTAACGGGDETATGGETTGSTASLVLGQIDIPASFDVLGYASGTKMQYFTAVYDTLLRQDGAGEIVPGLVTDWAYDDTRTVLTLTLREGVTFTDGVALDADAVVANIEHFRGSSTPDLSNAAYVDTVTAVDATTVEITLTEPDPMMLTWLTQPLGYMSSPESWENEDVATNPVGSGPYVLDTEATVVGSTYVFTKNPDYWDDSLQLFDTLTMSYYADQSALLNALQGGQVDAAPFSQFSALEQVEAAGYESNVSRLDWEGLMLLDRDGALDPALADVRVRQAINHAIAKDSILSAILLDHGTVTSQIFGPSTDGYDESLDGYYTYDPDRAKALLAEAGYADGLELTMPSTSAIDQALLTSIQQQLADVGITVSFTDVGTNFISDLMGAKYGSSWMRLASSSDWQTATFALTPDALFNSFRTQRPEVDALLETVQKGTEEEADAAAQELNRYVVEEAWFAPFYFVDNVYVSQPTLDVTPAADMVVPYLYLIQPAA</sequence>
<feature type="chain" id="PRO_5038963151" evidence="1">
    <location>
        <begin position="22"/>
        <end position="509"/>
    </location>
</feature>
<evidence type="ECO:0000313" key="3">
    <source>
        <dbReference type="EMBL" id="GIG33256.1"/>
    </source>
</evidence>
<protein>
    <submittedName>
        <fullName evidence="3">Peptide ABC transporter substrate-binding protein</fullName>
    </submittedName>
    <submittedName>
        <fullName evidence="4">Peptide/nickel transport system substrate-binding protein</fullName>
    </submittedName>
</protein>
<evidence type="ECO:0000313" key="5">
    <source>
        <dbReference type="Proteomes" id="UP000577956"/>
    </source>
</evidence>
<keyword evidence="6" id="KW-1185">Reference proteome</keyword>
<dbReference type="Proteomes" id="UP000618382">
    <property type="component" value="Unassembled WGS sequence"/>
</dbReference>
<dbReference type="GO" id="GO:0043190">
    <property type="term" value="C:ATP-binding cassette (ABC) transporter complex"/>
    <property type="evidence" value="ECO:0007669"/>
    <property type="project" value="InterPro"/>
</dbReference>
<dbReference type="GO" id="GO:0015833">
    <property type="term" value="P:peptide transport"/>
    <property type="evidence" value="ECO:0007669"/>
    <property type="project" value="TreeGrafter"/>
</dbReference>
<dbReference type="GO" id="GO:1904680">
    <property type="term" value="F:peptide transmembrane transporter activity"/>
    <property type="evidence" value="ECO:0007669"/>
    <property type="project" value="TreeGrafter"/>
</dbReference>
<evidence type="ECO:0000259" key="2">
    <source>
        <dbReference type="Pfam" id="PF00496"/>
    </source>
</evidence>
<dbReference type="Gene3D" id="3.10.105.10">
    <property type="entry name" value="Dipeptide-binding Protein, Domain 3"/>
    <property type="match status" value="1"/>
</dbReference>
<dbReference type="EMBL" id="BONN01000006">
    <property type="protein sequence ID" value="GIG33256.1"/>
    <property type="molecule type" value="Genomic_DNA"/>
</dbReference>
<accession>A0A7Y9JY08</accession>
<comment type="caution">
    <text evidence="4">The sequence shown here is derived from an EMBL/GenBank/DDBJ whole genome shotgun (WGS) entry which is preliminary data.</text>
</comment>
<proteinExistence type="predicted"/>
<dbReference type="Gene3D" id="3.40.190.10">
    <property type="entry name" value="Periplasmic binding protein-like II"/>
    <property type="match status" value="1"/>
</dbReference>
<dbReference type="SUPFAM" id="SSF53850">
    <property type="entry name" value="Periplasmic binding protein-like II"/>
    <property type="match status" value="1"/>
</dbReference>
<evidence type="ECO:0000313" key="4">
    <source>
        <dbReference type="EMBL" id="NYD85309.1"/>
    </source>
</evidence>
<reference evidence="3 6" key="2">
    <citation type="submission" date="2021-01" db="EMBL/GenBank/DDBJ databases">
        <title>Whole genome shotgun sequence of Cellulomonas oligotrophica NBRC 109435.</title>
        <authorList>
            <person name="Komaki H."/>
            <person name="Tamura T."/>
        </authorList>
    </citation>
    <scope>NUCLEOTIDE SEQUENCE [LARGE SCALE GENOMIC DNA]</scope>
    <source>
        <strain evidence="3 6">NBRC 109435</strain>
    </source>
</reference>
<dbReference type="PIRSF" id="PIRSF002741">
    <property type="entry name" value="MppA"/>
    <property type="match status" value="1"/>
</dbReference>
<gene>
    <name evidence="4" type="ORF">BKA21_000858</name>
    <name evidence="3" type="ORF">Col01nite_24150</name>
</gene>
<dbReference type="PROSITE" id="PS51257">
    <property type="entry name" value="PROKAR_LIPOPROTEIN"/>
    <property type="match status" value="1"/>
</dbReference>
<dbReference type="AlphaFoldDB" id="A0A7Y9JY08"/>
<evidence type="ECO:0000313" key="6">
    <source>
        <dbReference type="Proteomes" id="UP000618382"/>
    </source>
</evidence>
<evidence type="ECO:0000256" key="1">
    <source>
        <dbReference type="SAM" id="SignalP"/>
    </source>
</evidence>
<dbReference type="InterPro" id="IPR030678">
    <property type="entry name" value="Peptide/Ni-bd"/>
</dbReference>
<dbReference type="Pfam" id="PF00496">
    <property type="entry name" value="SBP_bac_5"/>
    <property type="match status" value="1"/>
</dbReference>
<dbReference type="EMBL" id="JACCBK010000001">
    <property type="protein sequence ID" value="NYD85309.1"/>
    <property type="molecule type" value="Genomic_DNA"/>
</dbReference>
<organism evidence="4 5">
    <name type="scientific">Cellulomonas oligotrophica</name>
    <dbReference type="NCBI Taxonomy" id="931536"/>
    <lineage>
        <taxon>Bacteria</taxon>
        <taxon>Bacillati</taxon>
        <taxon>Actinomycetota</taxon>
        <taxon>Actinomycetes</taxon>
        <taxon>Micrococcales</taxon>
        <taxon>Cellulomonadaceae</taxon>
        <taxon>Cellulomonas</taxon>
    </lineage>
</organism>
<name>A0A7Y9JY08_9CELL</name>
<dbReference type="InterPro" id="IPR039424">
    <property type="entry name" value="SBP_5"/>
</dbReference>
<dbReference type="GO" id="GO:0042597">
    <property type="term" value="C:periplasmic space"/>
    <property type="evidence" value="ECO:0007669"/>
    <property type="project" value="UniProtKB-ARBA"/>
</dbReference>
<dbReference type="Proteomes" id="UP000577956">
    <property type="component" value="Unassembled WGS sequence"/>
</dbReference>
<reference evidence="4 5" key="1">
    <citation type="submission" date="2020-07" db="EMBL/GenBank/DDBJ databases">
        <title>Sequencing the genomes of 1000 actinobacteria strains.</title>
        <authorList>
            <person name="Klenk H.-P."/>
        </authorList>
    </citation>
    <scope>NUCLEOTIDE SEQUENCE [LARGE SCALE GENOMIC DNA]</scope>
    <source>
        <strain evidence="4 5">DSM 24482</strain>
    </source>
</reference>
<feature type="domain" description="Solute-binding protein family 5" evidence="2">
    <location>
        <begin position="79"/>
        <end position="416"/>
    </location>
</feature>